<reference evidence="1 2" key="1">
    <citation type="submission" date="2012-08" db="EMBL/GenBank/DDBJ databases">
        <authorList>
            <person name="Gan P.H.P."/>
            <person name="Ikeda K."/>
            <person name="Irieda H."/>
            <person name="Narusaka M."/>
            <person name="O'Connell R.J."/>
            <person name="Narusaka Y."/>
            <person name="Takano Y."/>
            <person name="Kubo Y."/>
            <person name="Shirasu K."/>
        </authorList>
    </citation>
    <scope>NUCLEOTIDE SEQUENCE [LARGE SCALE GENOMIC DNA]</scope>
    <source>
        <strain evidence="1 2">Nara gc5</strain>
    </source>
</reference>
<name>A0A7J6IF17_COLFN</name>
<dbReference type="EMBL" id="ANPB02000011">
    <property type="protein sequence ID" value="KAF4474424.1"/>
    <property type="molecule type" value="Genomic_DNA"/>
</dbReference>
<comment type="caution">
    <text evidence="1">The sequence shown here is derived from an EMBL/GenBank/DDBJ whole genome shotgun (WGS) entry which is preliminary data.</text>
</comment>
<keyword evidence="2" id="KW-1185">Reference proteome</keyword>
<dbReference type="RefSeq" id="XP_066007000.1">
    <property type="nucleotide sequence ID" value="XM_066153550.1"/>
</dbReference>
<dbReference type="AlphaFoldDB" id="A0A7J6IF17"/>
<accession>A0A7J6IF17</accession>
<protein>
    <submittedName>
        <fullName evidence="1">Uncharacterized protein</fullName>
    </submittedName>
</protein>
<evidence type="ECO:0000313" key="2">
    <source>
        <dbReference type="Proteomes" id="UP000011096"/>
    </source>
</evidence>
<gene>
    <name evidence="1" type="ORF">CGGC5_v016648</name>
</gene>
<dbReference type="InParanoid" id="A0A7J6IF17"/>
<reference evidence="1 2" key="2">
    <citation type="submission" date="2020-04" db="EMBL/GenBank/DDBJ databases">
        <title>Genome sequencing and assembly of multiple isolates from the Colletotrichum gloeosporioides species complex.</title>
        <authorList>
            <person name="Gan P."/>
            <person name="Shirasu K."/>
        </authorList>
    </citation>
    <scope>NUCLEOTIDE SEQUENCE [LARGE SCALE GENOMIC DNA]</scope>
    <source>
        <strain evidence="1 2">Nara gc5</strain>
    </source>
</reference>
<sequence length="128" mass="13851">MCPLRKPLRSMIESLAFGDATNVNVFTRSGTFSTDASRNTPDNSSAQKRVALQRLFTGRIYAAIGRTDILKLLRVSYLTSALTMAASIRKGKAVDFPGNTIAIGTSAHSIATSPWASRVRLNETECQA</sequence>
<proteinExistence type="predicted"/>
<organism evidence="1 2">
    <name type="scientific">Colletotrichum fructicola (strain Nara gc5)</name>
    <name type="common">Anthracnose fungus</name>
    <name type="synonym">Colletotrichum gloeosporioides (strain Nara gc5)</name>
    <dbReference type="NCBI Taxonomy" id="1213859"/>
    <lineage>
        <taxon>Eukaryota</taxon>
        <taxon>Fungi</taxon>
        <taxon>Dikarya</taxon>
        <taxon>Ascomycota</taxon>
        <taxon>Pezizomycotina</taxon>
        <taxon>Sordariomycetes</taxon>
        <taxon>Hypocreomycetidae</taxon>
        <taxon>Glomerellales</taxon>
        <taxon>Glomerellaceae</taxon>
        <taxon>Colletotrichum</taxon>
        <taxon>Colletotrichum gloeosporioides species complex</taxon>
    </lineage>
</organism>
<dbReference type="OrthoDB" id="10278667at2759"/>
<evidence type="ECO:0000313" key="1">
    <source>
        <dbReference type="EMBL" id="KAF4474424.1"/>
    </source>
</evidence>
<dbReference type="GeneID" id="90980555"/>
<dbReference type="Proteomes" id="UP000011096">
    <property type="component" value="Unassembled WGS sequence"/>
</dbReference>